<dbReference type="PROSITE" id="PS00383">
    <property type="entry name" value="TYR_PHOSPHATASE_1"/>
    <property type="match status" value="1"/>
</dbReference>
<organism evidence="17">
    <name type="scientific">Darwinula stevensoni</name>
    <dbReference type="NCBI Taxonomy" id="69355"/>
    <lineage>
        <taxon>Eukaryota</taxon>
        <taxon>Metazoa</taxon>
        <taxon>Ecdysozoa</taxon>
        <taxon>Arthropoda</taxon>
        <taxon>Crustacea</taxon>
        <taxon>Oligostraca</taxon>
        <taxon>Ostracoda</taxon>
        <taxon>Podocopa</taxon>
        <taxon>Podocopida</taxon>
        <taxon>Darwinulocopina</taxon>
        <taxon>Darwinuloidea</taxon>
        <taxon>Darwinulidae</taxon>
        <taxon>Darwinula</taxon>
    </lineage>
</organism>
<accession>A0A7R9A7F0</accession>
<evidence type="ECO:0000313" key="17">
    <source>
        <dbReference type="EMBL" id="CAD7247614.1"/>
    </source>
</evidence>
<evidence type="ECO:0000313" key="18">
    <source>
        <dbReference type="Proteomes" id="UP000677054"/>
    </source>
</evidence>
<dbReference type="GO" id="GO:0048666">
    <property type="term" value="P:neuron development"/>
    <property type="evidence" value="ECO:0007669"/>
    <property type="project" value="UniProtKB-ARBA"/>
</dbReference>
<dbReference type="PANTHER" id="PTHR46957">
    <property type="entry name" value="CYTOKINE RECEPTOR"/>
    <property type="match status" value="1"/>
</dbReference>
<keyword evidence="5" id="KW-0677">Repeat</keyword>
<proteinExistence type="predicted"/>
<feature type="transmembrane region" description="Helical" evidence="13">
    <location>
        <begin position="1172"/>
        <end position="1193"/>
    </location>
</feature>
<feature type="region of interest" description="Disordered" evidence="12">
    <location>
        <begin position="1545"/>
        <end position="1570"/>
    </location>
</feature>
<dbReference type="OrthoDB" id="8609993at2759"/>
<sequence>MAVKFTIGADVVIQIPWEVGQQDGFYRLDYSPPQGRPTANKTFYPPEIANGIELTHALPGTKYDFRLYYSNDTISDFLTWTASITTGVMYHLPISDEMKVILVPLSEPQNSVKSIAVDSDSSPFTLRNLTPGASYEVQLYTVYANKESAVYVSANLTTCIEDIISHPFFAVPNTPGRFIVWFRNETTLLVLWQPPYPPGIYSHYKVSIDPPDAIESILFVEKEGEPPGPAQAAFYGLVPGRAYNISVQTVSENQVSLATTAQYRTVPLPPRNVTAVRPTLGTDSFQITWNLPNGVTEYDRFTVALGLRRHTFHAVDKDKPRIVTFSNNLDPGHTYTVVVKTVSGNVASWPATGNVTTRPLPVANLEAQQDHETGSIVILWKTDPISVQDSFKVTWQEVGSFNGDSGSDIVTDTSFSLEKLLRGRNYSIAVQAISNGMESEERVIFQVTNPSSPIIETLSPLPHGLNISWKWDVTSRQDSYAVVYTRNDTGEQVTEKTEEPRITLDGLYPGAGYSIKVYAISNGLWSEPHVYFQAVCELKYSIEIQSIQQMTANIRENLKVLGSKNESSVKLEWDPPLDSIYDGFIIRYHTSQSPQWEELPPVPATSTSKFLTDIPPGQSFTFQLNSVSHRVESQSSLHADYTLRPDGIGEVTPLRSSGNITFEWEIPKGKVEVYLISWEPRGEDDEPTRGIQGEEEIPADEVVHPAEGVVRVTVDHLFPGQEYRFSFQTKSHGLLSRVLTLTTRTMPLIKSEVYLANNPEDTASLTVRFTPTPNTVSLLDNYRFQLSDPRIPVQEKSESDPDRKVLFHDLVPGRLYNLTCWTVSGGVTSAPLVRQTRQFPEPVSWVNASHVADTYIILTWNVPNGDHDAYEVQYLTAEDALLRNISLVNRITLGGLRPHRNYTFTVTVLSGSDTPTQKRSLPVSATFVTQESVPGKVLNFHPIDVTPSKITFEWHIPSSNQNGILIGFTIRYGAKGSEYTLVQDFGPQEFQGTIFNLIPGEVYEFQIQAKTQIGYGSVAFWEQRMPVWAPPRPNPQVFPTEVSRTSTTIEIRFRKNYFSTRHGDITAYAIIVAEDVSGEVLGLDLPTWQDVQRYTIWPPYQANAPYYPFNTSSVVDYTIGTEECHGKVGHCNGPLKPGSTYRVKIRAFTSQEKYSDTYWSHPIETERNTSGMVISIIIPLLLVIVLIVTLMLMRRYRVGICWRRKGVDKGHHHRGAGKEDNISLPDSVIVTSRPVKLKDFQEHYRLMAADSDFRFSEEYEELKHVGRDQPCTAADIPCNRPKNRFTNILPYDHSRFKLQPTDDEEGSDYINANYVPVSNGKIFCRGFLHMANFQNSRVLSFQGHNSPREFIVTQGPLHSTRDDLWRMIWEGNSRAIVMLTRCIEKGREKCDHYWPYDTQPAYYGDIQVIVLNESQYPDWTIREFKVTRGDTSRIVRHFHFTTWPDFGVPDPPQTLVRFVRAFRERVGPEQKPIVVHCSAGVGRSGTFIALDRILQHIKKEDYVDIFGMVYEMRRERVWMVQTEQQYICIHQCLLAVLEGRENDIPPREVHENEGFEGESPPETVKLQMSN</sequence>
<dbReference type="PROSITE" id="PS50056">
    <property type="entry name" value="TYR_PHOSPHATASE_2"/>
    <property type="match status" value="1"/>
</dbReference>
<dbReference type="EMBL" id="LR901028">
    <property type="protein sequence ID" value="CAD7247614.1"/>
    <property type="molecule type" value="Genomic_DNA"/>
</dbReference>
<dbReference type="Gene3D" id="2.60.40.10">
    <property type="entry name" value="Immunoglobulins"/>
    <property type="match status" value="9"/>
</dbReference>
<dbReference type="SMART" id="SM00404">
    <property type="entry name" value="PTPc_motif"/>
    <property type="match status" value="1"/>
</dbReference>
<dbReference type="InterPro" id="IPR029021">
    <property type="entry name" value="Prot-tyrosine_phosphatase-like"/>
</dbReference>
<evidence type="ECO:0000256" key="2">
    <source>
        <dbReference type="ARBA" id="ARBA00013064"/>
    </source>
</evidence>
<feature type="domain" description="Fibronectin type-III" evidence="16">
    <location>
        <begin position="449"/>
        <end position="538"/>
    </location>
</feature>
<dbReference type="Proteomes" id="UP000677054">
    <property type="component" value="Unassembled WGS sequence"/>
</dbReference>
<gene>
    <name evidence="17" type="ORF">DSTB1V02_LOCUS7443</name>
</gene>
<evidence type="ECO:0000256" key="1">
    <source>
        <dbReference type="ARBA" id="ARBA00004479"/>
    </source>
</evidence>
<dbReference type="CDD" id="cd00063">
    <property type="entry name" value="FN3"/>
    <property type="match status" value="7"/>
</dbReference>
<evidence type="ECO:0000256" key="11">
    <source>
        <dbReference type="ARBA" id="ARBA00051722"/>
    </source>
</evidence>
<keyword evidence="3 13" id="KW-0812">Transmembrane</keyword>
<evidence type="ECO:0000256" key="6">
    <source>
        <dbReference type="ARBA" id="ARBA00022801"/>
    </source>
</evidence>
<dbReference type="PROSITE" id="PS50853">
    <property type="entry name" value="FN3"/>
    <property type="match status" value="5"/>
</dbReference>
<dbReference type="PRINTS" id="PR00700">
    <property type="entry name" value="PRTYPHPHTASE"/>
</dbReference>
<evidence type="ECO:0000256" key="8">
    <source>
        <dbReference type="ARBA" id="ARBA00022989"/>
    </source>
</evidence>
<keyword evidence="18" id="KW-1185">Reference proteome</keyword>
<feature type="domain" description="Tyrosine-protein phosphatase" evidence="14">
    <location>
        <begin position="1255"/>
        <end position="1536"/>
    </location>
</feature>
<evidence type="ECO:0000259" key="14">
    <source>
        <dbReference type="PROSITE" id="PS50055"/>
    </source>
</evidence>
<dbReference type="GO" id="GO:0004725">
    <property type="term" value="F:protein tyrosine phosphatase activity"/>
    <property type="evidence" value="ECO:0007669"/>
    <property type="project" value="UniProtKB-EC"/>
</dbReference>
<dbReference type="InterPro" id="IPR003961">
    <property type="entry name" value="FN3_dom"/>
</dbReference>
<evidence type="ECO:0000256" key="4">
    <source>
        <dbReference type="ARBA" id="ARBA00022729"/>
    </source>
</evidence>
<evidence type="ECO:0000259" key="16">
    <source>
        <dbReference type="PROSITE" id="PS50853"/>
    </source>
</evidence>
<evidence type="ECO:0000256" key="3">
    <source>
        <dbReference type="ARBA" id="ARBA00022692"/>
    </source>
</evidence>
<reference evidence="17" key="1">
    <citation type="submission" date="2020-11" db="EMBL/GenBank/DDBJ databases">
        <authorList>
            <person name="Tran Van P."/>
        </authorList>
    </citation>
    <scope>NUCLEOTIDE SEQUENCE</scope>
</reference>
<dbReference type="PROSITE" id="PS50055">
    <property type="entry name" value="TYR_PHOSPHATASE_PTP"/>
    <property type="match status" value="1"/>
</dbReference>
<feature type="domain" description="Fibronectin type-III" evidence="16">
    <location>
        <begin position="839"/>
        <end position="932"/>
    </location>
</feature>
<evidence type="ECO:0000259" key="15">
    <source>
        <dbReference type="PROSITE" id="PS50056"/>
    </source>
</evidence>
<dbReference type="InterPro" id="IPR013783">
    <property type="entry name" value="Ig-like_fold"/>
</dbReference>
<protein>
    <recommendedName>
        <fullName evidence="2">protein-tyrosine-phosphatase</fullName>
        <ecNumber evidence="2">3.1.3.48</ecNumber>
    </recommendedName>
</protein>
<dbReference type="FunFam" id="2.60.40.10:FF:000823">
    <property type="entry name" value="Tyrosine-protein phosphatase 10D"/>
    <property type="match status" value="1"/>
</dbReference>
<dbReference type="InterPro" id="IPR000242">
    <property type="entry name" value="PTP_cat"/>
</dbReference>
<dbReference type="Pfam" id="PF18861">
    <property type="entry name" value="PTP_tm"/>
    <property type="match status" value="1"/>
</dbReference>
<dbReference type="SMART" id="SM00194">
    <property type="entry name" value="PTPc"/>
    <property type="match status" value="1"/>
</dbReference>
<dbReference type="EC" id="3.1.3.48" evidence="2"/>
<keyword evidence="4" id="KW-0732">Signal</keyword>
<evidence type="ECO:0000256" key="5">
    <source>
        <dbReference type="ARBA" id="ARBA00022737"/>
    </source>
</evidence>
<evidence type="ECO:0000256" key="10">
    <source>
        <dbReference type="ARBA" id="ARBA00023180"/>
    </source>
</evidence>
<dbReference type="SUPFAM" id="SSF49265">
    <property type="entry name" value="Fibronectin type III"/>
    <property type="match status" value="6"/>
</dbReference>
<keyword evidence="6" id="KW-0378">Hydrolase</keyword>
<dbReference type="EMBL" id="CAJPEV010001511">
    <property type="protein sequence ID" value="CAG0893052.1"/>
    <property type="molecule type" value="Genomic_DNA"/>
</dbReference>
<evidence type="ECO:0000256" key="12">
    <source>
        <dbReference type="SAM" id="MobiDB-lite"/>
    </source>
</evidence>
<evidence type="ECO:0000256" key="7">
    <source>
        <dbReference type="ARBA" id="ARBA00022912"/>
    </source>
</evidence>
<keyword evidence="8 13" id="KW-1133">Transmembrane helix</keyword>
<dbReference type="Pfam" id="PF00102">
    <property type="entry name" value="Y_phosphatase"/>
    <property type="match status" value="1"/>
</dbReference>
<comment type="catalytic activity">
    <reaction evidence="11">
        <text>O-phospho-L-tyrosyl-[protein] + H2O = L-tyrosyl-[protein] + phosphate</text>
        <dbReference type="Rhea" id="RHEA:10684"/>
        <dbReference type="Rhea" id="RHEA-COMP:10136"/>
        <dbReference type="Rhea" id="RHEA-COMP:20101"/>
        <dbReference type="ChEBI" id="CHEBI:15377"/>
        <dbReference type="ChEBI" id="CHEBI:43474"/>
        <dbReference type="ChEBI" id="CHEBI:46858"/>
        <dbReference type="ChEBI" id="CHEBI:61978"/>
        <dbReference type="EC" id="3.1.3.48"/>
    </reaction>
</comment>
<evidence type="ECO:0000256" key="13">
    <source>
        <dbReference type="SAM" id="Phobius"/>
    </source>
</evidence>
<dbReference type="SMART" id="SM00060">
    <property type="entry name" value="FN3"/>
    <property type="match status" value="11"/>
</dbReference>
<dbReference type="FunFam" id="3.90.190.10:FF:000009">
    <property type="entry name" value="Receptor-type tyrosine-protein phosphatase beta"/>
    <property type="match status" value="1"/>
</dbReference>
<name>A0A7R9A7F0_9CRUS</name>
<dbReference type="PANTHER" id="PTHR46957:SF3">
    <property type="entry name" value="CYTOKINE RECEPTOR"/>
    <property type="match status" value="1"/>
</dbReference>
<comment type="subcellular location">
    <subcellularLocation>
        <location evidence="1">Membrane</location>
        <topology evidence="1">Single-pass type I membrane protein</topology>
    </subcellularLocation>
</comment>
<dbReference type="SUPFAM" id="SSF52799">
    <property type="entry name" value="(Phosphotyrosine protein) phosphatases II"/>
    <property type="match status" value="1"/>
</dbReference>
<feature type="domain" description="Fibronectin type-III" evidence="16">
    <location>
        <begin position="554"/>
        <end position="646"/>
    </location>
</feature>
<feature type="domain" description="Fibronectin type-III" evidence="16">
    <location>
        <begin position="936"/>
        <end position="1032"/>
    </location>
</feature>
<dbReference type="GO" id="GO:0016020">
    <property type="term" value="C:membrane"/>
    <property type="evidence" value="ECO:0007669"/>
    <property type="project" value="UniProtKB-SubCell"/>
</dbReference>
<dbReference type="CDD" id="cd14548">
    <property type="entry name" value="R3-PTPc"/>
    <property type="match status" value="1"/>
</dbReference>
<dbReference type="InterPro" id="IPR036116">
    <property type="entry name" value="FN3_sf"/>
</dbReference>
<dbReference type="InterPro" id="IPR003595">
    <property type="entry name" value="Tyr_Pase_cat"/>
</dbReference>
<evidence type="ECO:0000256" key="9">
    <source>
        <dbReference type="ARBA" id="ARBA00023136"/>
    </source>
</evidence>
<keyword evidence="9 13" id="KW-0472">Membrane</keyword>
<feature type="domain" description="Fibronectin type-III" evidence="16">
    <location>
        <begin position="174"/>
        <end position="269"/>
    </location>
</feature>
<dbReference type="InterPro" id="IPR016130">
    <property type="entry name" value="Tyr_Pase_AS"/>
</dbReference>
<dbReference type="InterPro" id="IPR041201">
    <property type="entry name" value="PTPRJ_TM"/>
</dbReference>
<dbReference type="InterPro" id="IPR050713">
    <property type="entry name" value="RTP_Phos/Ushers"/>
</dbReference>
<dbReference type="Pfam" id="PF00041">
    <property type="entry name" value="fn3"/>
    <property type="match status" value="8"/>
</dbReference>
<keyword evidence="7" id="KW-0904">Protein phosphatase</keyword>
<feature type="domain" description="Tyrosine specific protein phosphatases" evidence="15">
    <location>
        <begin position="1453"/>
        <end position="1527"/>
    </location>
</feature>
<keyword evidence="10" id="KW-0325">Glycoprotein</keyword>
<dbReference type="InterPro" id="IPR000387">
    <property type="entry name" value="Tyr_Pase_dom"/>
</dbReference>
<dbReference type="Gene3D" id="3.90.190.10">
    <property type="entry name" value="Protein tyrosine phosphatase superfamily"/>
    <property type="match status" value="1"/>
</dbReference>
<dbReference type="FunFam" id="2.60.40.10:FF:001177">
    <property type="entry name" value="Receptor-type tyrosine-protein phosphatase beta"/>
    <property type="match status" value="1"/>
</dbReference>